<dbReference type="SMART" id="SM00729">
    <property type="entry name" value="Elp3"/>
    <property type="match status" value="1"/>
</dbReference>
<evidence type="ECO:0000256" key="1">
    <source>
        <dbReference type="ARBA" id="ARBA00001966"/>
    </source>
</evidence>
<dbReference type="SFLD" id="SFLDF00322">
    <property type="entry name" value="tryptophan_2-C-methyltransfera"/>
    <property type="match status" value="1"/>
</dbReference>
<sequence>MSRGLVLLVNPNKVHPPIAPYALDVLTTALEAADFEVEVLDLTFHREDWKSCLAEYFAVREPMLVGVTVRNTDTVYAFEQRPFVGEHKEIVTEVKRLTDAPVIAGGIGFSTMPFALVEYFGIDYGVKGPGERIICDLADALLTGRDPHTVPGLLVNTGAGVVRVPPAVLNPRRGQSPLPLATGQFEARVWQVDRTASYVRRSGAAYKVDNLKYYRRGGLGSILTKNGCTYRCSHCVEPDAKGTSFGQRAVTAVVDEMESLAAQGILDQHTTDSEFNLSIAHAKNVLREVVRRRHSDPGSPLNELRLWVYCQPRPFDEEFADLLAQAGCCGVNVGSDHIRPDLLAGWKVTEKGTTYYDFADTERLVRLCSERGILTMVEALFGMPGETPETMKACVDAFMALDATVAAFSMGLRLFPYTPMGIAMAEQCDGVRTLPGLQSNTATGPIVLKPLAQCSGPAEYERQFMFDEHGDFRLVCYFSPGLPCEADAPDDPTARWSPAVDLLWDMIDPAEHYRVMLPTIAGSSTFDNNYADNSFLTGLTGLGYTGAFWSHWREREEIMRRAGEGAAATAEPAEL</sequence>
<dbReference type="EC" id="2.1.1.106" evidence="8"/>
<dbReference type="SFLD" id="SFLDG01082">
    <property type="entry name" value="B12-binding_domain_containing"/>
    <property type="match status" value="1"/>
</dbReference>
<evidence type="ECO:0000256" key="3">
    <source>
        <dbReference type="ARBA" id="ARBA00022723"/>
    </source>
</evidence>
<evidence type="ECO:0000313" key="8">
    <source>
        <dbReference type="EMBL" id="NJP42666.1"/>
    </source>
</evidence>
<dbReference type="GO" id="GO:0030772">
    <property type="term" value="F:tryptophan 2-C-methyltransferase activity"/>
    <property type="evidence" value="ECO:0007669"/>
    <property type="project" value="UniProtKB-EC"/>
</dbReference>
<keyword evidence="8" id="KW-0489">Methyltransferase</keyword>
<evidence type="ECO:0000256" key="5">
    <source>
        <dbReference type="ARBA" id="ARBA00023014"/>
    </source>
</evidence>
<dbReference type="InterPro" id="IPR006638">
    <property type="entry name" value="Elp3/MiaA/NifB-like_rSAM"/>
</dbReference>
<dbReference type="SUPFAM" id="SSF102114">
    <property type="entry name" value="Radical SAM enzymes"/>
    <property type="match status" value="1"/>
</dbReference>
<evidence type="ECO:0000259" key="7">
    <source>
        <dbReference type="PROSITE" id="PS51918"/>
    </source>
</evidence>
<keyword evidence="8" id="KW-0808">Transferase</keyword>
<keyword evidence="5" id="KW-0411">Iron-sulfur</keyword>
<name>A0ABX0ZH77_9ACTN</name>
<dbReference type="InterPro" id="IPR023404">
    <property type="entry name" value="rSAM_horseshoe"/>
</dbReference>
<dbReference type="EMBL" id="JAATEJ010000002">
    <property type="protein sequence ID" value="NJP42666.1"/>
    <property type="molecule type" value="Genomic_DNA"/>
</dbReference>
<proteinExistence type="predicted"/>
<dbReference type="InterPro" id="IPR007197">
    <property type="entry name" value="rSAM"/>
</dbReference>
<feature type="domain" description="B12-binding" evidence="6">
    <location>
        <begin position="3"/>
        <end position="148"/>
    </location>
</feature>
<dbReference type="GO" id="GO:0032259">
    <property type="term" value="P:methylation"/>
    <property type="evidence" value="ECO:0007669"/>
    <property type="project" value="UniProtKB-KW"/>
</dbReference>
<dbReference type="RefSeq" id="WP_167981512.1">
    <property type="nucleotide sequence ID" value="NZ_JAATEJ010000002.1"/>
</dbReference>
<dbReference type="InterPro" id="IPR006158">
    <property type="entry name" value="Cobalamin-bd"/>
</dbReference>
<dbReference type="InterPro" id="IPR051198">
    <property type="entry name" value="BchE-like"/>
</dbReference>
<comment type="caution">
    <text evidence="8">The sequence shown here is derived from an EMBL/GenBank/DDBJ whole genome shotgun (WGS) entry which is preliminary data.</text>
</comment>
<dbReference type="PANTHER" id="PTHR43409">
    <property type="entry name" value="ANAEROBIC MAGNESIUM-PROTOPORPHYRIN IX MONOMETHYL ESTER CYCLASE-RELATED"/>
    <property type="match status" value="1"/>
</dbReference>
<evidence type="ECO:0000256" key="4">
    <source>
        <dbReference type="ARBA" id="ARBA00023004"/>
    </source>
</evidence>
<dbReference type="Gene3D" id="3.40.50.280">
    <property type="entry name" value="Cobalamin-binding domain"/>
    <property type="match status" value="1"/>
</dbReference>
<dbReference type="SFLD" id="SFLDS00029">
    <property type="entry name" value="Radical_SAM"/>
    <property type="match status" value="1"/>
</dbReference>
<organism evidence="8 9">
    <name type="scientific">Actinacidiphila epipremni</name>
    <dbReference type="NCBI Taxonomy" id="2053013"/>
    <lineage>
        <taxon>Bacteria</taxon>
        <taxon>Bacillati</taxon>
        <taxon>Actinomycetota</taxon>
        <taxon>Actinomycetes</taxon>
        <taxon>Kitasatosporales</taxon>
        <taxon>Streptomycetaceae</taxon>
        <taxon>Actinacidiphila</taxon>
    </lineage>
</organism>
<dbReference type="PROSITE" id="PS51332">
    <property type="entry name" value="B12_BINDING"/>
    <property type="match status" value="1"/>
</dbReference>
<evidence type="ECO:0000313" key="9">
    <source>
        <dbReference type="Proteomes" id="UP000734511"/>
    </source>
</evidence>
<dbReference type="InterPro" id="IPR058240">
    <property type="entry name" value="rSAM_sf"/>
</dbReference>
<keyword evidence="3" id="KW-0479">Metal-binding</keyword>
<gene>
    <name evidence="8" type="primary">tsrT</name>
    <name evidence="8" type="ORF">HCN08_04460</name>
</gene>
<reference evidence="8 9" key="1">
    <citation type="submission" date="2020-03" db="EMBL/GenBank/DDBJ databases">
        <title>WGS of actinomycetes isolated from Thailand.</title>
        <authorList>
            <person name="Thawai C."/>
        </authorList>
    </citation>
    <scope>NUCLEOTIDE SEQUENCE [LARGE SCALE GENOMIC DNA]</scope>
    <source>
        <strain evidence="8 9">PRB2-1</strain>
    </source>
</reference>
<comment type="cofactor">
    <cofactor evidence="1">
        <name>[4Fe-4S] cluster</name>
        <dbReference type="ChEBI" id="CHEBI:49883"/>
    </cofactor>
</comment>
<dbReference type="Pfam" id="PF02310">
    <property type="entry name" value="B12-binding"/>
    <property type="match status" value="1"/>
</dbReference>
<accession>A0ABX0ZH77</accession>
<dbReference type="Pfam" id="PF04055">
    <property type="entry name" value="Radical_SAM"/>
    <property type="match status" value="1"/>
</dbReference>
<dbReference type="PROSITE" id="PS51918">
    <property type="entry name" value="RADICAL_SAM"/>
    <property type="match status" value="1"/>
</dbReference>
<keyword evidence="4" id="KW-0408">Iron</keyword>
<dbReference type="SFLD" id="SFLDG01123">
    <property type="entry name" value="methyltransferase_(Class_B)"/>
    <property type="match status" value="1"/>
</dbReference>
<keyword evidence="2" id="KW-0949">S-adenosyl-L-methionine</keyword>
<dbReference type="Proteomes" id="UP000734511">
    <property type="component" value="Unassembled WGS sequence"/>
</dbReference>
<protein>
    <submittedName>
        <fullName evidence="8">Tryptophan 2-C-methyltransferase</fullName>
        <ecNumber evidence="8">2.1.1.106</ecNumber>
    </submittedName>
</protein>
<evidence type="ECO:0000259" key="6">
    <source>
        <dbReference type="PROSITE" id="PS51332"/>
    </source>
</evidence>
<keyword evidence="9" id="KW-1185">Reference proteome</keyword>
<dbReference type="PANTHER" id="PTHR43409:SF16">
    <property type="entry name" value="SLR0320 PROTEIN"/>
    <property type="match status" value="1"/>
</dbReference>
<feature type="domain" description="Radical SAM core" evidence="7">
    <location>
        <begin position="214"/>
        <end position="467"/>
    </location>
</feature>
<dbReference type="InterPro" id="IPR034466">
    <property type="entry name" value="Methyltransferase_Class_B"/>
</dbReference>
<dbReference type="Gene3D" id="3.80.30.20">
    <property type="entry name" value="tm_1862 like domain"/>
    <property type="match status" value="1"/>
</dbReference>
<dbReference type="InterPro" id="IPR030969">
    <property type="entry name" value="B12_rSAM_trp_MT"/>
</dbReference>
<evidence type="ECO:0000256" key="2">
    <source>
        <dbReference type="ARBA" id="ARBA00022691"/>
    </source>
</evidence>
<dbReference type="NCBIfam" id="TIGR04428">
    <property type="entry name" value="B12_rSAM_trp_MT"/>
    <property type="match status" value="1"/>
</dbReference>